<evidence type="ECO:0000313" key="2">
    <source>
        <dbReference type="Proteomes" id="UP000093391"/>
    </source>
</evidence>
<gene>
    <name evidence="1" type="ORF">BFG52_07920</name>
</gene>
<dbReference type="RefSeq" id="WP_067554432.1">
    <property type="nucleotide sequence ID" value="NZ_CP016895.1"/>
</dbReference>
<dbReference type="OrthoDB" id="6712959at2"/>
<evidence type="ECO:0000313" key="1">
    <source>
        <dbReference type="EMBL" id="AOA58292.1"/>
    </source>
</evidence>
<reference evidence="1 2" key="1">
    <citation type="submission" date="2016-08" db="EMBL/GenBank/DDBJ databases">
        <authorList>
            <person name="Seilhamer J.J."/>
        </authorList>
    </citation>
    <scope>NUCLEOTIDE SEQUENCE [LARGE SCALE GENOMIC DNA]</scope>
    <source>
        <strain evidence="1 2">BRTC-1</strain>
    </source>
</reference>
<name>A0A1B2LZA8_9GAMM</name>
<accession>A0A1B2LZA8</accession>
<dbReference type="EMBL" id="CP016895">
    <property type="protein sequence ID" value="AOA58292.1"/>
    <property type="molecule type" value="Genomic_DNA"/>
</dbReference>
<dbReference type="KEGG" id="ala:BFG52_07920"/>
<organism evidence="1 2">
    <name type="scientific">Acinetobacter larvae</name>
    <dbReference type="NCBI Taxonomy" id="1789224"/>
    <lineage>
        <taxon>Bacteria</taxon>
        <taxon>Pseudomonadati</taxon>
        <taxon>Pseudomonadota</taxon>
        <taxon>Gammaproteobacteria</taxon>
        <taxon>Moraxellales</taxon>
        <taxon>Moraxellaceae</taxon>
        <taxon>Acinetobacter</taxon>
    </lineage>
</organism>
<sequence>MKISRTLRPDNREKEPVKILVKTRYRIYIILNNNFIITGTHAGMLLISPKGYELYDPNGNFHYEGIAEGTMRVFPVDITDHKTQKDIFKKYLDFQHVEGEDVYIYTFHVSKNEFDEVQKRIYDQVRCGGSFSCTKCVSNAVAGIGVFKSIDQDVFLPSSLKRQLDKISTPIRIARNTNE</sequence>
<dbReference type="AlphaFoldDB" id="A0A1B2LZA8"/>
<dbReference type="Proteomes" id="UP000093391">
    <property type="component" value="Chromosome"/>
</dbReference>
<dbReference type="STRING" id="1789224.BFG52_07920"/>
<protein>
    <submittedName>
        <fullName evidence="1">Uncharacterized protein</fullName>
    </submittedName>
</protein>
<keyword evidence="2" id="KW-1185">Reference proteome</keyword>
<proteinExistence type="predicted"/>